<keyword evidence="2" id="KW-1185">Reference proteome</keyword>
<protein>
    <submittedName>
        <fullName evidence="1">Uncharacterized protein</fullName>
    </submittedName>
</protein>
<dbReference type="RefSeq" id="WP_231484498.1">
    <property type="nucleotide sequence ID" value="NZ_BAAAZO010000010.1"/>
</dbReference>
<evidence type="ECO:0000313" key="2">
    <source>
        <dbReference type="Proteomes" id="UP001501074"/>
    </source>
</evidence>
<dbReference type="EMBL" id="BAAAZO010000010">
    <property type="protein sequence ID" value="GAA3628685.1"/>
    <property type="molecule type" value="Genomic_DNA"/>
</dbReference>
<evidence type="ECO:0000313" key="1">
    <source>
        <dbReference type="EMBL" id="GAA3628685.1"/>
    </source>
</evidence>
<name>A0ABP7ABQ1_9ACTN</name>
<gene>
    <name evidence="1" type="ORF">GCM10022223_52670</name>
</gene>
<comment type="caution">
    <text evidence="1">The sequence shown here is derived from an EMBL/GenBank/DDBJ whole genome shotgun (WGS) entry which is preliminary data.</text>
</comment>
<sequence length="82" mass="8345">MSDDVVVVAPEKAARVTVTAQGAQPSEFELQSGIGTVSVDPNLAGTATAYAEDGSALGSTPIRWLASPESTIGDTPQTRAMP</sequence>
<dbReference type="Proteomes" id="UP001501074">
    <property type="component" value="Unassembled WGS sequence"/>
</dbReference>
<reference evidence="2" key="1">
    <citation type="journal article" date="2019" name="Int. J. Syst. Evol. Microbiol.">
        <title>The Global Catalogue of Microorganisms (GCM) 10K type strain sequencing project: providing services to taxonomists for standard genome sequencing and annotation.</title>
        <authorList>
            <consortium name="The Broad Institute Genomics Platform"/>
            <consortium name="The Broad Institute Genome Sequencing Center for Infectious Disease"/>
            <person name="Wu L."/>
            <person name="Ma J."/>
        </authorList>
    </citation>
    <scope>NUCLEOTIDE SEQUENCE [LARGE SCALE GENOMIC DNA]</scope>
    <source>
        <strain evidence="2">JCM 16902</strain>
    </source>
</reference>
<accession>A0ABP7ABQ1</accession>
<organism evidence="1 2">
    <name type="scientific">Kineosporia mesophila</name>
    <dbReference type="NCBI Taxonomy" id="566012"/>
    <lineage>
        <taxon>Bacteria</taxon>
        <taxon>Bacillati</taxon>
        <taxon>Actinomycetota</taxon>
        <taxon>Actinomycetes</taxon>
        <taxon>Kineosporiales</taxon>
        <taxon>Kineosporiaceae</taxon>
        <taxon>Kineosporia</taxon>
    </lineage>
</organism>
<proteinExistence type="predicted"/>